<feature type="region of interest" description="Disordered" evidence="1">
    <location>
        <begin position="49"/>
        <end position="88"/>
    </location>
</feature>
<sequence>MHSLSLLTFMFLTIVFLTRALPISLDHQAYATGVVAIPSEDAFPHAWYKPEEPASSTGISEEYSTIRSSRSYDPQGSGPDWRRKRTTP</sequence>
<accession>A0A067SU91</accession>
<keyword evidence="2" id="KW-0732">Signal</keyword>
<proteinExistence type="predicted"/>
<evidence type="ECO:0000313" key="3">
    <source>
        <dbReference type="EMBL" id="KDR71284.1"/>
    </source>
</evidence>
<dbReference type="EMBL" id="KL142393">
    <property type="protein sequence ID" value="KDR71284.1"/>
    <property type="molecule type" value="Genomic_DNA"/>
</dbReference>
<dbReference type="Proteomes" id="UP000027222">
    <property type="component" value="Unassembled WGS sequence"/>
</dbReference>
<organism evidence="3 4">
    <name type="scientific">Galerina marginata (strain CBS 339.88)</name>
    <dbReference type="NCBI Taxonomy" id="685588"/>
    <lineage>
        <taxon>Eukaryota</taxon>
        <taxon>Fungi</taxon>
        <taxon>Dikarya</taxon>
        <taxon>Basidiomycota</taxon>
        <taxon>Agaricomycotina</taxon>
        <taxon>Agaricomycetes</taxon>
        <taxon>Agaricomycetidae</taxon>
        <taxon>Agaricales</taxon>
        <taxon>Agaricineae</taxon>
        <taxon>Strophariaceae</taxon>
        <taxon>Galerina</taxon>
    </lineage>
</organism>
<evidence type="ECO:0000256" key="1">
    <source>
        <dbReference type="SAM" id="MobiDB-lite"/>
    </source>
</evidence>
<name>A0A067SU91_GALM3</name>
<gene>
    <name evidence="3" type="ORF">GALMADRAFT_143980</name>
</gene>
<evidence type="ECO:0000313" key="4">
    <source>
        <dbReference type="Proteomes" id="UP000027222"/>
    </source>
</evidence>
<reference evidence="4" key="1">
    <citation type="journal article" date="2014" name="Proc. Natl. Acad. Sci. U.S.A.">
        <title>Extensive sampling of basidiomycete genomes demonstrates inadequacy of the white-rot/brown-rot paradigm for wood decay fungi.</title>
        <authorList>
            <person name="Riley R."/>
            <person name="Salamov A.A."/>
            <person name="Brown D.W."/>
            <person name="Nagy L.G."/>
            <person name="Floudas D."/>
            <person name="Held B.W."/>
            <person name="Levasseur A."/>
            <person name="Lombard V."/>
            <person name="Morin E."/>
            <person name="Otillar R."/>
            <person name="Lindquist E.A."/>
            <person name="Sun H."/>
            <person name="LaButti K.M."/>
            <person name="Schmutz J."/>
            <person name="Jabbour D."/>
            <person name="Luo H."/>
            <person name="Baker S.E."/>
            <person name="Pisabarro A.G."/>
            <person name="Walton J.D."/>
            <person name="Blanchette R.A."/>
            <person name="Henrissat B."/>
            <person name="Martin F."/>
            <person name="Cullen D."/>
            <person name="Hibbett D.S."/>
            <person name="Grigoriev I.V."/>
        </authorList>
    </citation>
    <scope>NUCLEOTIDE SEQUENCE [LARGE SCALE GENOMIC DNA]</scope>
    <source>
        <strain evidence="4">CBS 339.88</strain>
    </source>
</reference>
<feature type="signal peptide" evidence="2">
    <location>
        <begin position="1"/>
        <end position="20"/>
    </location>
</feature>
<evidence type="ECO:0000256" key="2">
    <source>
        <dbReference type="SAM" id="SignalP"/>
    </source>
</evidence>
<protein>
    <submittedName>
        <fullName evidence="3">Uncharacterized protein</fullName>
    </submittedName>
</protein>
<feature type="compositionally biased region" description="Polar residues" evidence="1">
    <location>
        <begin position="54"/>
        <end position="74"/>
    </location>
</feature>
<keyword evidence="4" id="KW-1185">Reference proteome</keyword>
<dbReference type="AlphaFoldDB" id="A0A067SU91"/>
<feature type="chain" id="PRO_5001648598" evidence="2">
    <location>
        <begin position="21"/>
        <end position="88"/>
    </location>
</feature>
<dbReference type="HOGENOM" id="CLU_2469233_0_0_1"/>